<feature type="chain" id="PRO_5012892802" description="Major facilitator superfamily (MFS) profile domain-containing protein" evidence="5">
    <location>
        <begin position="24"/>
        <end position="1268"/>
    </location>
</feature>
<keyword evidence="7" id="KW-1185">Reference proteome</keyword>
<dbReference type="Gene3D" id="1.20.1250.20">
    <property type="entry name" value="MFS general substrate transporter like domains"/>
    <property type="match status" value="1"/>
</dbReference>
<feature type="transmembrane region" description="Helical" evidence="4">
    <location>
        <begin position="1051"/>
        <end position="1073"/>
    </location>
</feature>
<sequence>MNKILAAILSISLLVSSVTPSLAQLVPAGRQVVKGLTQSGAKSAAVTAGKALPGKLVQKGVSAAAAHAAAVPVSSAAKSAFPSVSVASPLPSYDVSQLRLNVDRSVRQQLTVSGKEIRALVAAGQTDGLASRILSYPKPSFREGLLRNEFVTVALKGGADKAQVAQAVQFYRTDLANNGGAFAQLPQADLNTLLKIARTPEHPSYQIVSQSQQALSSAAALGLLGGAEDGASLLAFYKQASSSVFKDAAQRIAARGLLRQGAYKELQELAALVKAQGPFWKDVAARAHEKGVQISVADGAVAPSAEDDALAVFLRAGCQPNALNAKASSEATDKWLSLGTPAETASAQKAAAPEPMAALDISLPQVALPAADLNVSPITLPGGTAAAEQPAPAPTQVQQKTVQFFAKSTPSSSSGTLYSGLPVFEAGKLFKKAASWLRGKWGKKEPALPSAPHEEPGLHDDSEIHEVFSNLRSPEAPASADEVMGANETGFIPVSEKGFKLTLVDEQGVEKILPVNLEISNRFRVKGYNRIAFAAHSDFKHGYVAELRNQEQEPLRMAHFYMRLQRNQVGALADLIQATGIEKFNLKLESTPDVVYKSVKLPVYDFLSGKELPLEVEMPVKAYVENAKMVVMENGALGLLKPGATQPTALKGFYVRLPKNQIANFVEVLRFSPTSFNVSVHPTRNRADLIMRDASLTNVSLGKTMGPMVNGSLGMEVSAANSMMFTINYILPGLASLLTPVLKKYGEKKLMVLSLAMSSAAGVLASAGGFYGFVEGLTLGPVSKGLFITALFLMSGSSILKQLVSNMLIRANRGEVILNDAKEAVKASETEFTAEQKHGFAQMGLRLKEFFTKKSEVSLKDVVLYNLSFVYKNVGTLAFLASPYLINHGILLATGVDLGIDYSISFPIYAVYSGVVAWKVWRAKLRDAYSAKNLEQSKKNLELALHSGAKALAGVKGKISSTQIDDAARAFKDALDALVFADVKLNPGQKKADLYAKEKKNFLQKLENKLSNEYAMDPARVKEITGQIKHSLAVQENTLGNILKMLKAPGVLALSSAMTLATVHEFVISSSFASVMKQLINQGELANFLIACSLYVPLIAGRLGGNIISRRISADSMYIFCSALSALGTLVMATAGDSVAQMITGAAVASFGVGNFFTQMYDYIMNKYPKQNRELSSILALTMALGGLGAIPAGYLASMTGFDASSLLYAGAALGASLVLTPGMTKNSTIVKELKYEAKRLWKGVKKLFKRGGKNPPAGNLDDAAPAQ</sequence>
<feature type="signal peptide" evidence="5">
    <location>
        <begin position="1"/>
        <end position="23"/>
    </location>
</feature>
<dbReference type="AlphaFoldDB" id="A0A1Y4DQE4"/>
<feature type="transmembrane region" description="Helical" evidence="4">
    <location>
        <begin position="862"/>
        <end position="882"/>
    </location>
</feature>
<evidence type="ECO:0000313" key="7">
    <source>
        <dbReference type="Proteomes" id="UP000196368"/>
    </source>
</evidence>
<dbReference type="SUPFAM" id="SSF103473">
    <property type="entry name" value="MFS general substrate transporter"/>
    <property type="match status" value="1"/>
</dbReference>
<evidence type="ECO:0000256" key="3">
    <source>
        <dbReference type="ARBA" id="ARBA00023136"/>
    </source>
</evidence>
<feature type="transmembrane region" description="Helical" evidence="4">
    <location>
        <begin position="1085"/>
        <end position="1105"/>
    </location>
</feature>
<dbReference type="CDD" id="cd06174">
    <property type="entry name" value="MFS"/>
    <property type="match status" value="1"/>
</dbReference>
<keyword evidence="5" id="KW-0732">Signal</keyword>
<evidence type="ECO:0000256" key="5">
    <source>
        <dbReference type="SAM" id="SignalP"/>
    </source>
</evidence>
<dbReference type="EMBL" id="NFJD01000001">
    <property type="protein sequence ID" value="OUO57591.1"/>
    <property type="molecule type" value="Genomic_DNA"/>
</dbReference>
<protein>
    <recommendedName>
        <fullName evidence="8">Major facilitator superfamily (MFS) profile domain-containing protein</fullName>
    </recommendedName>
</protein>
<organism evidence="6 7">
    <name type="scientific">Candidatus Avelusimicrobium gallicola</name>
    <dbReference type="NCBI Taxonomy" id="2562704"/>
    <lineage>
        <taxon>Bacteria</taxon>
        <taxon>Pseudomonadati</taxon>
        <taxon>Elusimicrobiota</taxon>
        <taxon>Elusimicrobia</taxon>
        <taxon>Elusimicrobiales</taxon>
        <taxon>Elusimicrobiaceae</taxon>
        <taxon>Candidatus Avelusimicrobium</taxon>
    </lineage>
</organism>
<keyword evidence="1 4" id="KW-0812">Transmembrane</keyword>
<dbReference type="Proteomes" id="UP000196368">
    <property type="component" value="Unassembled WGS sequence"/>
</dbReference>
<evidence type="ECO:0008006" key="8">
    <source>
        <dbReference type="Google" id="ProtNLM"/>
    </source>
</evidence>
<dbReference type="Pfam" id="PF07690">
    <property type="entry name" value="MFS_1"/>
    <property type="match status" value="1"/>
</dbReference>
<feature type="transmembrane region" description="Helical" evidence="4">
    <location>
        <begin position="719"/>
        <end position="738"/>
    </location>
</feature>
<dbReference type="GO" id="GO:0022857">
    <property type="term" value="F:transmembrane transporter activity"/>
    <property type="evidence" value="ECO:0007669"/>
    <property type="project" value="InterPro"/>
</dbReference>
<feature type="transmembrane region" description="Helical" evidence="4">
    <location>
        <begin position="1142"/>
        <end position="1163"/>
    </location>
</feature>
<feature type="transmembrane region" description="Helical" evidence="4">
    <location>
        <begin position="1117"/>
        <end position="1136"/>
    </location>
</feature>
<reference evidence="7" key="1">
    <citation type="submission" date="2017-04" db="EMBL/GenBank/DDBJ databases">
        <title>Function of individual gut microbiota members based on whole genome sequencing of pure cultures obtained from chicken caecum.</title>
        <authorList>
            <person name="Medvecky M."/>
            <person name="Cejkova D."/>
            <person name="Polansky O."/>
            <person name="Karasova D."/>
            <person name="Kubasova T."/>
            <person name="Cizek A."/>
            <person name="Rychlik I."/>
        </authorList>
    </citation>
    <scope>NUCLEOTIDE SEQUENCE [LARGE SCALE GENOMIC DNA]</scope>
    <source>
        <strain evidence="7">An273</strain>
    </source>
</reference>
<dbReference type="RefSeq" id="WP_087287200.1">
    <property type="nucleotide sequence ID" value="NZ_NFJD01000001.1"/>
</dbReference>
<accession>A0A1Y4DQE4</accession>
<evidence type="ECO:0000256" key="4">
    <source>
        <dbReference type="SAM" id="Phobius"/>
    </source>
</evidence>
<proteinExistence type="predicted"/>
<evidence type="ECO:0000256" key="2">
    <source>
        <dbReference type="ARBA" id="ARBA00022989"/>
    </source>
</evidence>
<gene>
    <name evidence="6" type="ORF">B5F75_02110</name>
</gene>
<feature type="transmembrane region" description="Helical" evidence="4">
    <location>
        <begin position="1175"/>
        <end position="1195"/>
    </location>
</feature>
<name>A0A1Y4DQE4_9BACT</name>
<dbReference type="InterPro" id="IPR011701">
    <property type="entry name" value="MFS"/>
</dbReference>
<dbReference type="InterPro" id="IPR036259">
    <property type="entry name" value="MFS_trans_sf"/>
</dbReference>
<keyword evidence="2 4" id="KW-1133">Transmembrane helix</keyword>
<comment type="caution">
    <text evidence="6">The sequence shown here is derived from an EMBL/GenBank/DDBJ whole genome shotgun (WGS) entry which is preliminary data.</text>
</comment>
<feature type="transmembrane region" description="Helical" evidence="4">
    <location>
        <begin position="786"/>
        <end position="804"/>
    </location>
</feature>
<feature type="transmembrane region" description="Helical" evidence="4">
    <location>
        <begin position="1207"/>
        <end position="1225"/>
    </location>
</feature>
<evidence type="ECO:0000256" key="1">
    <source>
        <dbReference type="ARBA" id="ARBA00022692"/>
    </source>
</evidence>
<feature type="transmembrane region" description="Helical" evidence="4">
    <location>
        <begin position="750"/>
        <end position="774"/>
    </location>
</feature>
<feature type="transmembrane region" description="Helical" evidence="4">
    <location>
        <begin position="902"/>
        <end position="921"/>
    </location>
</feature>
<keyword evidence="3 4" id="KW-0472">Membrane</keyword>
<evidence type="ECO:0000313" key="6">
    <source>
        <dbReference type="EMBL" id="OUO57591.1"/>
    </source>
</evidence>